<keyword evidence="4" id="KW-1185">Reference proteome</keyword>
<comment type="caution">
    <text evidence="3">The sequence shown here is derived from an EMBL/GenBank/DDBJ whole genome shotgun (WGS) entry which is preliminary data.</text>
</comment>
<proteinExistence type="predicted"/>
<evidence type="ECO:0000256" key="2">
    <source>
        <dbReference type="SAM" id="Phobius"/>
    </source>
</evidence>
<dbReference type="PANTHER" id="PTHR34414">
    <property type="entry name" value="HET DOMAIN-CONTAINING PROTEIN-RELATED"/>
    <property type="match status" value="1"/>
</dbReference>
<dbReference type="Pfam" id="PF20246">
    <property type="entry name" value="DUF6601"/>
    <property type="match status" value="1"/>
</dbReference>
<protein>
    <submittedName>
        <fullName evidence="3">Uncharacterized protein</fullName>
    </submittedName>
</protein>
<keyword evidence="2" id="KW-0472">Membrane</keyword>
<dbReference type="AlphaFoldDB" id="A0AAN7UQC5"/>
<reference evidence="3 4" key="1">
    <citation type="submission" date="2023-10" db="EMBL/GenBank/DDBJ databases">
        <title>Draft genome sequence of Xylaria bambusicola isolate GMP-LS, the root and basal stem rot pathogen of sugarcane in Indonesia.</title>
        <authorList>
            <person name="Selvaraj P."/>
            <person name="Muralishankar V."/>
            <person name="Muruganantham S."/>
            <person name="Sp S."/>
            <person name="Haryani S."/>
            <person name="Lau K.J.X."/>
            <person name="Naqvi N.I."/>
        </authorList>
    </citation>
    <scope>NUCLEOTIDE SEQUENCE [LARGE SCALE GENOMIC DNA]</scope>
    <source>
        <strain evidence="3">GMP-LS</strain>
    </source>
</reference>
<evidence type="ECO:0000313" key="3">
    <source>
        <dbReference type="EMBL" id="KAK5630781.1"/>
    </source>
</evidence>
<feature type="transmembrane region" description="Helical" evidence="2">
    <location>
        <begin position="271"/>
        <end position="298"/>
    </location>
</feature>
<evidence type="ECO:0000256" key="1">
    <source>
        <dbReference type="SAM" id="MobiDB-lite"/>
    </source>
</evidence>
<dbReference type="Proteomes" id="UP001305414">
    <property type="component" value="Unassembled WGS sequence"/>
</dbReference>
<dbReference type="InterPro" id="IPR046536">
    <property type="entry name" value="DUF6601"/>
</dbReference>
<feature type="compositionally biased region" description="Basic and acidic residues" evidence="1">
    <location>
        <begin position="329"/>
        <end position="342"/>
    </location>
</feature>
<feature type="transmembrane region" description="Helical" evidence="2">
    <location>
        <begin position="230"/>
        <end position="251"/>
    </location>
</feature>
<organism evidence="3 4">
    <name type="scientific">Xylaria bambusicola</name>
    <dbReference type="NCBI Taxonomy" id="326684"/>
    <lineage>
        <taxon>Eukaryota</taxon>
        <taxon>Fungi</taxon>
        <taxon>Dikarya</taxon>
        <taxon>Ascomycota</taxon>
        <taxon>Pezizomycotina</taxon>
        <taxon>Sordariomycetes</taxon>
        <taxon>Xylariomycetidae</taxon>
        <taxon>Xylariales</taxon>
        <taxon>Xylariaceae</taxon>
        <taxon>Xylaria</taxon>
    </lineage>
</organism>
<evidence type="ECO:0000313" key="4">
    <source>
        <dbReference type="Proteomes" id="UP001305414"/>
    </source>
</evidence>
<accession>A0AAN7UQC5</accession>
<feature type="region of interest" description="Disordered" evidence="1">
    <location>
        <begin position="316"/>
        <end position="342"/>
    </location>
</feature>
<name>A0AAN7UQC5_9PEZI</name>
<sequence>MDQLRPPFSTRLLEDTAKQGEAQDGTSYLPATHRTKKDHIVVPQADTEFLADELLVNKINAIQDWLWICGRPMPPRPLHHQVSLSRDIIITENPELHLLWSSRRMFLKPLPSWLLDPKFWTFYILKDANLAQCARGFLFSYTALIAYESDFRLARDKGLIPDSVTWAGWKCLTKEVLQNHDMSMVNPRYWYGELRLGRLNLIYRFKGSVFRGYSTVTGHSDYKDLIADNFAILATLLGYVVLVLSSLQVGLGVDQLLENTAFVNFSYGFTVFSIVAPVIAGFGIFVVILVMFTSNWLVTKKYEERRFREMGVEPYWRNKSGKTPTASFRKRETSRSRSPDEV</sequence>
<dbReference type="EMBL" id="JAWHQM010000017">
    <property type="protein sequence ID" value="KAK5630781.1"/>
    <property type="molecule type" value="Genomic_DNA"/>
</dbReference>
<dbReference type="PANTHER" id="PTHR34414:SF1">
    <property type="entry name" value="SUBTILISIN-LIKE SERINE PROTEASE"/>
    <property type="match status" value="1"/>
</dbReference>
<gene>
    <name evidence="3" type="ORF">RRF57_006496</name>
</gene>
<keyword evidence="2" id="KW-1133">Transmembrane helix</keyword>
<keyword evidence="2" id="KW-0812">Transmembrane</keyword>